<organism evidence="2 3">
    <name type="scientific">Candidatus Magasanikbacteria bacterium RIFCSPHIGHO2_02_FULL_45_10</name>
    <dbReference type="NCBI Taxonomy" id="1798679"/>
    <lineage>
        <taxon>Bacteria</taxon>
        <taxon>Candidatus Magasanikiibacteriota</taxon>
    </lineage>
</organism>
<dbReference type="SUPFAM" id="SSF53098">
    <property type="entry name" value="Ribonuclease H-like"/>
    <property type="match status" value="1"/>
</dbReference>
<dbReference type="PROSITE" id="PS50994">
    <property type="entry name" value="INTEGRASE"/>
    <property type="match status" value="1"/>
</dbReference>
<dbReference type="Pfam" id="PF00665">
    <property type="entry name" value="rve"/>
    <property type="match status" value="1"/>
</dbReference>
<dbReference type="InterPro" id="IPR048020">
    <property type="entry name" value="Transpos_IS3"/>
</dbReference>
<evidence type="ECO:0000259" key="1">
    <source>
        <dbReference type="PROSITE" id="PS50994"/>
    </source>
</evidence>
<gene>
    <name evidence="2" type="ORF">A3D53_02725</name>
</gene>
<dbReference type="NCBIfam" id="NF033516">
    <property type="entry name" value="transpos_IS3"/>
    <property type="match status" value="1"/>
</dbReference>
<proteinExistence type="predicted"/>
<evidence type="ECO:0000313" key="2">
    <source>
        <dbReference type="EMBL" id="OGH69230.1"/>
    </source>
</evidence>
<dbReference type="InterPro" id="IPR001584">
    <property type="entry name" value="Integrase_cat-core"/>
</dbReference>
<dbReference type="Gene3D" id="3.30.420.10">
    <property type="entry name" value="Ribonuclease H-like superfamily/Ribonuclease H"/>
    <property type="match status" value="1"/>
</dbReference>
<name>A0A1F6MCD3_9BACT</name>
<accession>A0A1F6MCD3</accession>
<dbReference type="InterPro" id="IPR036397">
    <property type="entry name" value="RNaseH_sf"/>
</dbReference>
<dbReference type="InterPro" id="IPR050900">
    <property type="entry name" value="Transposase_IS3/IS150/IS904"/>
</dbReference>
<protein>
    <recommendedName>
        <fullName evidence="1">Integrase catalytic domain-containing protein</fullName>
    </recommendedName>
</protein>
<dbReference type="Proteomes" id="UP000176413">
    <property type="component" value="Unassembled WGS sequence"/>
</dbReference>
<sequence length="263" mass="30996">MGISLTRQCELLGVSHANAYYRPVVDEQDILLMGYIDKIYTAYPFYGSRRIRYELRTAYHTAIARDHVRRLLRIMGLEAIYPRFKPNTNQPNQQHRKYPYLLKGLEILRPNQVWGTDITYIKLENGWCYLVAFIDWFSRYVVAWELSPTLEIPFCLSAQARALKIAIPEISNSDQGSHFTSEQFLQPFLKQNVKISMDGRGRCMDNIFTERLWRTIKYENVFLKSYRTIGEANAGLIDYFQFYNTKRPHQSLDERTPATLYFS</sequence>
<dbReference type="Pfam" id="PF13276">
    <property type="entry name" value="HTH_21"/>
    <property type="match status" value="1"/>
</dbReference>
<feature type="domain" description="Integrase catalytic" evidence="1">
    <location>
        <begin position="106"/>
        <end position="263"/>
    </location>
</feature>
<evidence type="ECO:0000313" key="3">
    <source>
        <dbReference type="Proteomes" id="UP000176413"/>
    </source>
</evidence>
<dbReference type="InterPro" id="IPR025948">
    <property type="entry name" value="HTH-like_dom"/>
</dbReference>
<reference evidence="2 3" key="1">
    <citation type="journal article" date="2016" name="Nat. Commun.">
        <title>Thousands of microbial genomes shed light on interconnected biogeochemical processes in an aquifer system.</title>
        <authorList>
            <person name="Anantharaman K."/>
            <person name="Brown C.T."/>
            <person name="Hug L.A."/>
            <person name="Sharon I."/>
            <person name="Castelle C.J."/>
            <person name="Probst A.J."/>
            <person name="Thomas B.C."/>
            <person name="Singh A."/>
            <person name="Wilkins M.J."/>
            <person name="Karaoz U."/>
            <person name="Brodie E.L."/>
            <person name="Williams K.H."/>
            <person name="Hubbard S.S."/>
            <person name="Banfield J.F."/>
        </authorList>
    </citation>
    <scope>NUCLEOTIDE SEQUENCE [LARGE SCALE GENOMIC DNA]</scope>
</reference>
<dbReference type="EMBL" id="MFQA01000010">
    <property type="protein sequence ID" value="OGH69230.1"/>
    <property type="molecule type" value="Genomic_DNA"/>
</dbReference>
<dbReference type="GO" id="GO:0003676">
    <property type="term" value="F:nucleic acid binding"/>
    <property type="evidence" value="ECO:0007669"/>
    <property type="project" value="InterPro"/>
</dbReference>
<dbReference type="GO" id="GO:0015074">
    <property type="term" value="P:DNA integration"/>
    <property type="evidence" value="ECO:0007669"/>
    <property type="project" value="InterPro"/>
</dbReference>
<dbReference type="AlphaFoldDB" id="A0A1F6MCD3"/>
<dbReference type="InterPro" id="IPR012337">
    <property type="entry name" value="RNaseH-like_sf"/>
</dbReference>
<dbReference type="PANTHER" id="PTHR46889:SF4">
    <property type="entry name" value="TRANSPOSASE INSO FOR INSERTION SEQUENCE ELEMENT IS911B-RELATED"/>
    <property type="match status" value="1"/>
</dbReference>
<dbReference type="PANTHER" id="PTHR46889">
    <property type="entry name" value="TRANSPOSASE INSF FOR INSERTION SEQUENCE IS3B-RELATED"/>
    <property type="match status" value="1"/>
</dbReference>
<comment type="caution">
    <text evidence="2">The sequence shown here is derived from an EMBL/GenBank/DDBJ whole genome shotgun (WGS) entry which is preliminary data.</text>
</comment>